<reference evidence="2 3" key="1">
    <citation type="submission" date="2024-07" db="EMBL/GenBank/DDBJ databases">
        <title>Whole genome sequencing of Prodigiosin pigment-producing Streptomyces salinarius isolated from rhizosphere soil of Arachis hypogaea.</title>
        <authorList>
            <person name="Vidhya A."/>
            <person name="Ramya S."/>
        </authorList>
    </citation>
    <scope>NUCLEOTIDE SEQUENCE [LARGE SCALE GENOMIC DNA]</scope>
    <source>
        <strain evidence="2 3">VRMG2420</strain>
    </source>
</reference>
<keyword evidence="1" id="KW-0812">Transmembrane</keyword>
<dbReference type="InterPro" id="IPR009078">
    <property type="entry name" value="Ferritin-like_SF"/>
</dbReference>
<comment type="caution">
    <text evidence="2">The sequence shown here is derived from an EMBL/GenBank/DDBJ whole genome shotgun (WGS) entry which is preliminary data.</text>
</comment>
<dbReference type="InterPro" id="IPR012348">
    <property type="entry name" value="RNR-like"/>
</dbReference>
<accession>A0ABW8BAC6</accession>
<gene>
    <name evidence="2" type="ORF">AB4829_12560</name>
</gene>
<evidence type="ECO:0000313" key="2">
    <source>
        <dbReference type="EMBL" id="MFI7871422.1"/>
    </source>
</evidence>
<dbReference type="Gene3D" id="1.10.620.20">
    <property type="entry name" value="Ribonucleotide Reductase, subunit A"/>
    <property type="match status" value="1"/>
</dbReference>
<feature type="transmembrane region" description="Helical" evidence="1">
    <location>
        <begin position="185"/>
        <end position="206"/>
    </location>
</feature>
<dbReference type="SUPFAM" id="SSF47240">
    <property type="entry name" value="Ferritin-like"/>
    <property type="match status" value="1"/>
</dbReference>
<protein>
    <submittedName>
        <fullName evidence="2">Ferritin-like domain-containing protein</fullName>
    </submittedName>
</protein>
<name>A0ABW8BAC6_9ACTN</name>
<organism evidence="2 3">
    <name type="scientific">Streptomyces salinarius</name>
    <dbReference type="NCBI Taxonomy" id="2762598"/>
    <lineage>
        <taxon>Bacteria</taxon>
        <taxon>Bacillati</taxon>
        <taxon>Actinomycetota</taxon>
        <taxon>Actinomycetes</taxon>
        <taxon>Kitasatosporales</taxon>
        <taxon>Streptomycetaceae</taxon>
        <taxon>Streptomyces</taxon>
    </lineage>
</organism>
<proteinExistence type="predicted"/>
<dbReference type="Proteomes" id="UP001614264">
    <property type="component" value="Unassembled WGS sequence"/>
</dbReference>
<dbReference type="EMBL" id="JBITPR010000035">
    <property type="protein sequence ID" value="MFI7871422.1"/>
    <property type="molecule type" value="Genomic_DNA"/>
</dbReference>
<keyword evidence="1" id="KW-0472">Membrane</keyword>
<keyword evidence="1" id="KW-1133">Transmembrane helix</keyword>
<evidence type="ECO:0000256" key="1">
    <source>
        <dbReference type="SAM" id="Phobius"/>
    </source>
</evidence>
<keyword evidence="3" id="KW-1185">Reference proteome</keyword>
<sequence length="252" mass="27857">MGTDGFAKWTRHFEDERERRRVQGDPDWARGAVLHRAVWAGVQRFQVGEDGDGANLVAKAEQAGDADYARAVRLFVAEEQNHARLLARLLAAGGRPTLSGHWSDTVFVRLRRLLGLRTELLVLMIAEVVALRYYRALRDGTDDALTSEVAGRILADERRHVPFHCERLHDSLAELPAVTRRPLLALWRLLLLAATVVVAVDHGAGLRRLGVGRRRFATDVMASSAEVVRAVLAPRPDAWTGAGGEWAPDAGR</sequence>
<evidence type="ECO:0000313" key="3">
    <source>
        <dbReference type="Proteomes" id="UP001614264"/>
    </source>
</evidence>
<dbReference type="RefSeq" id="WP_399592313.1">
    <property type="nucleotide sequence ID" value="NZ_JBITPR010000035.1"/>
</dbReference>